<reference evidence="3 4" key="1">
    <citation type="submission" date="2019-01" db="EMBL/GenBank/DDBJ databases">
        <title>Chengkuizengella sp. nov., isolated from deep-sea sediment of East Pacific Ocean.</title>
        <authorList>
            <person name="Yang J."/>
            <person name="Lai Q."/>
            <person name="Shao Z."/>
        </authorList>
    </citation>
    <scope>NUCLEOTIDE SEQUENCE [LARGE SCALE GENOMIC DNA]</scope>
    <source>
        <strain evidence="3 4">YPA3-1-1</strain>
    </source>
</reference>
<dbReference type="PANTHER" id="PTHR38462:SF1">
    <property type="entry name" value="YPRB RIBONUCLEASE H-LIKE DOMAIN-CONTAINING PROTEIN"/>
    <property type="match status" value="1"/>
</dbReference>
<dbReference type="Gene3D" id="3.30.420.10">
    <property type="entry name" value="Ribonuclease H-like superfamily/Ribonuclease H"/>
    <property type="match status" value="1"/>
</dbReference>
<keyword evidence="1" id="KW-0175">Coiled coil</keyword>
<dbReference type="OrthoDB" id="9790530at2"/>
<evidence type="ECO:0000259" key="2">
    <source>
        <dbReference type="Pfam" id="PF13482"/>
    </source>
</evidence>
<protein>
    <recommendedName>
        <fullName evidence="2">YprB ribonuclease H-like domain-containing protein</fullName>
    </recommendedName>
</protein>
<dbReference type="InterPro" id="IPR012337">
    <property type="entry name" value="RNaseH-like_sf"/>
</dbReference>
<evidence type="ECO:0000256" key="1">
    <source>
        <dbReference type="SAM" id="Coils"/>
    </source>
</evidence>
<dbReference type="RefSeq" id="WP_160644197.1">
    <property type="nucleotide sequence ID" value="NZ_SIJB01000007.1"/>
</dbReference>
<comment type="caution">
    <text evidence="3">The sequence shown here is derived from an EMBL/GenBank/DDBJ whole genome shotgun (WGS) entry which is preliminary data.</text>
</comment>
<dbReference type="AlphaFoldDB" id="A0A6N9Q1C8"/>
<sequence>MSQLKNRLNRLKKTQASIDNKVISSHLKGGEWGEVGAVTKTNAYGSFVKREIRIPLQEKIGFYPLYQLVGSAQALSHLQSIKSNVLHDKMLFFDTETTGLGIGAGNVPFMLGIGYYTDDAFIVEQLFIRNPSEELAMLAYINEKFQHFTHLVSYNGKTFDLPLLKNRFIIHRLTYEGEHLEHIDLLYPARSLWRNSLTTCKLSHVERKRLGIHRVDDVPGSMAPTLYFKYLIEKDPNIVADVFRHNKVDIVTLAILSIYFVSLFEKRDVYSNLELDELYRLCVWFNNMELTDLFQYVYELLTTRVIEEDPNYFIPLAMIFKKKKDVETSVSLWKKFIELQGHQRIINTEPYIELAKYYEHRKKDFKQAIYYTKEAELRVYNRISLSKRNQKYTEILQEIQKRKNRLEKKIKSRVNEVDQNSVVELRQVEMNV</sequence>
<keyword evidence="4" id="KW-1185">Reference proteome</keyword>
<organism evidence="3 4">
    <name type="scientific">Chengkuizengella marina</name>
    <dbReference type="NCBI Taxonomy" id="2507566"/>
    <lineage>
        <taxon>Bacteria</taxon>
        <taxon>Bacillati</taxon>
        <taxon>Bacillota</taxon>
        <taxon>Bacilli</taxon>
        <taxon>Bacillales</taxon>
        <taxon>Paenibacillaceae</taxon>
        <taxon>Chengkuizengella</taxon>
    </lineage>
</organism>
<dbReference type="Proteomes" id="UP000448943">
    <property type="component" value="Unassembled WGS sequence"/>
</dbReference>
<dbReference type="PANTHER" id="PTHR38462">
    <property type="entry name" value="EXONUCLEASE-LIKE PROTEIN"/>
    <property type="match status" value="1"/>
</dbReference>
<dbReference type="GO" id="GO:0003676">
    <property type="term" value="F:nucleic acid binding"/>
    <property type="evidence" value="ECO:0007669"/>
    <property type="project" value="InterPro"/>
</dbReference>
<gene>
    <name evidence="3" type="ORF">ERL59_02570</name>
</gene>
<evidence type="ECO:0000313" key="4">
    <source>
        <dbReference type="Proteomes" id="UP000448943"/>
    </source>
</evidence>
<accession>A0A6N9Q1C8</accession>
<dbReference type="Pfam" id="PF13482">
    <property type="entry name" value="RNase_H_2"/>
    <property type="match status" value="1"/>
</dbReference>
<dbReference type="InterPro" id="IPR038720">
    <property type="entry name" value="YprB_RNase_H-like_dom"/>
</dbReference>
<dbReference type="SUPFAM" id="SSF53098">
    <property type="entry name" value="Ribonuclease H-like"/>
    <property type="match status" value="1"/>
</dbReference>
<dbReference type="EMBL" id="SIJB01000007">
    <property type="protein sequence ID" value="NBI27844.1"/>
    <property type="molecule type" value="Genomic_DNA"/>
</dbReference>
<evidence type="ECO:0000313" key="3">
    <source>
        <dbReference type="EMBL" id="NBI27844.1"/>
    </source>
</evidence>
<name>A0A6N9Q1C8_9BACL</name>
<proteinExistence type="predicted"/>
<feature type="domain" description="YprB ribonuclease H-like" evidence="2">
    <location>
        <begin position="91"/>
        <end position="257"/>
    </location>
</feature>
<dbReference type="InterPro" id="IPR036397">
    <property type="entry name" value="RNaseH_sf"/>
</dbReference>
<feature type="coiled-coil region" evidence="1">
    <location>
        <begin position="389"/>
        <end position="416"/>
    </location>
</feature>